<accession>A0A0C1R9D8</accession>
<dbReference type="STRING" id="29341.RSJ17_14960"/>
<protein>
    <submittedName>
        <fullName evidence="1">YmaF family protein</fullName>
    </submittedName>
</protein>
<reference evidence="1 2" key="1">
    <citation type="journal article" date="2015" name="Infect. Genet. Evol.">
        <title>Genomic sequences of six botulinum neurotoxin-producing strains representing three clostridial species illustrate the mobility and diversity of botulinum neurotoxin genes.</title>
        <authorList>
            <person name="Smith T.J."/>
            <person name="Hill K.K."/>
            <person name="Xie G."/>
            <person name="Foley B.T."/>
            <person name="Williamson C.H."/>
            <person name="Foster J.T."/>
            <person name="Johnson S.L."/>
            <person name="Chertkov O."/>
            <person name="Teshima H."/>
            <person name="Gibbons H.S."/>
            <person name="Johnsky L.A."/>
            <person name="Karavis M.A."/>
            <person name="Smith L.A."/>
        </authorList>
    </citation>
    <scope>NUCLEOTIDE SEQUENCE [LARGE SCALE GENOMIC DNA]</scope>
    <source>
        <strain evidence="1 2">CDC 2741</strain>
    </source>
</reference>
<dbReference type="AlphaFoldDB" id="A0A0C1R9D8"/>
<dbReference type="OrthoDB" id="2967209at2"/>
<dbReference type="EMBL" id="AYSO01000015">
    <property type="protein sequence ID" value="KIE47051.1"/>
    <property type="molecule type" value="Genomic_DNA"/>
</dbReference>
<name>A0A0C1R9D8_9CLOT</name>
<comment type="caution">
    <text evidence="1">The sequence shown here is derived from an EMBL/GenBank/DDBJ whole genome shotgun (WGS) entry which is preliminary data.</text>
</comment>
<gene>
    <name evidence="1" type="ORF">U732_1038</name>
</gene>
<sequence length="115" mass="12698">MLDEYLRAENFNNRQTHVHEFLGSGKFAEQGNDRHNHRFAGVTGPVIPMGNSHVHAILTNTDFFSNHYHGIDVVTGPAINVGNGKHIHLTTGTTTLDDGHIHNFIFTTLIEAPSS</sequence>
<dbReference type="InterPro" id="IPR024307">
    <property type="entry name" value="YmaF"/>
</dbReference>
<dbReference type="Pfam" id="PF12788">
    <property type="entry name" value="YmaF"/>
    <property type="match status" value="1"/>
</dbReference>
<evidence type="ECO:0000313" key="1">
    <source>
        <dbReference type="EMBL" id="KIE47051.1"/>
    </source>
</evidence>
<proteinExistence type="predicted"/>
<dbReference type="Proteomes" id="UP000031366">
    <property type="component" value="Unassembled WGS sequence"/>
</dbReference>
<keyword evidence="2" id="KW-1185">Reference proteome</keyword>
<organism evidence="1 2">
    <name type="scientific">Clostridium argentinense CDC 2741</name>
    <dbReference type="NCBI Taxonomy" id="1418104"/>
    <lineage>
        <taxon>Bacteria</taxon>
        <taxon>Bacillati</taxon>
        <taxon>Bacillota</taxon>
        <taxon>Clostridia</taxon>
        <taxon>Eubacteriales</taxon>
        <taxon>Clostridiaceae</taxon>
        <taxon>Clostridium</taxon>
    </lineage>
</organism>
<dbReference type="RefSeq" id="WP_039631766.1">
    <property type="nucleotide sequence ID" value="NZ_AYSO01000015.1"/>
</dbReference>
<evidence type="ECO:0000313" key="2">
    <source>
        <dbReference type="Proteomes" id="UP000031366"/>
    </source>
</evidence>